<dbReference type="Proteomes" id="UP001176961">
    <property type="component" value="Unassembled WGS sequence"/>
</dbReference>
<reference evidence="1" key="1">
    <citation type="submission" date="2023-07" db="EMBL/GenBank/DDBJ databases">
        <authorList>
            <consortium name="CYATHOMIX"/>
        </authorList>
    </citation>
    <scope>NUCLEOTIDE SEQUENCE</scope>
    <source>
        <strain evidence="1">N/A</strain>
    </source>
</reference>
<gene>
    <name evidence="1" type="ORF">CYNAS_LOCUS2193</name>
</gene>
<evidence type="ECO:0000313" key="1">
    <source>
        <dbReference type="EMBL" id="CAJ0590210.1"/>
    </source>
</evidence>
<protein>
    <submittedName>
        <fullName evidence="1">Uncharacterized protein</fullName>
    </submittedName>
</protein>
<evidence type="ECO:0000313" key="2">
    <source>
        <dbReference type="Proteomes" id="UP001176961"/>
    </source>
</evidence>
<organism evidence="1 2">
    <name type="scientific">Cylicocyclus nassatus</name>
    <name type="common">Nematode worm</name>
    <dbReference type="NCBI Taxonomy" id="53992"/>
    <lineage>
        <taxon>Eukaryota</taxon>
        <taxon>Metazoa</taxon>
        <taxon>Ecdysozoa</taxon>
        <taxon>Nematoda</taxon>
        <taxon>Chromadorea</taxon>
        <taxon>Rhabditida</taxon>
        <taxon>Rhabditina</taxon>
        <taxon>Rhabditomorpha</taxon>
        <taxon>Strongyloidea</taxon>
        <taxon>Strongylidae</taxon>
        <taxon>Cylicocyclus</taxon>
    </lineage>
</organism>
<comment type="caution">
    <text evidence="1">The sequence shown here is derived from an EMBL/GenBank/DDBJ whole genome shotgun (WGS) entry which is preliminary data.</text>
</comment>
<accession>A0AA36DNA2</accession>
<proteinExistence type="predicted"/>
<dbReference type="EMBL" id="CATQJL010000001">
    <property type="protein sequence ID" value="CAJ0590210.1"/>
    <property type="molecule type" value="Genomic_DNA"/>
</dbReference>
<sequence length="77" mass="8977">MQVNIVAKNAPAVWKTAMLSLRMETIQQYLKFVADSFQDVPNVDLRTLLSINLCAFKLIFVCTDWPFIRRADRLRKC</sequence>
<name>A0AA36DNA2_CYLNA</name>
<dbReference type="AlphaFoldDB" id="A0AA36DNA2"/>
<keyword evidence="2" id="KW-1185">Reference proteome</keyword>